<dbReference type="EMBL" id="AVPF01000026">
    <property type="protein sequence ID" value="KGX87152.1"/>
    <property type="molecule type" value="Genomic_DNA"/>
</dbReference>
<dbReference type="AlphaFoldDB" id="A0A0A5HU30"/>
<gene>
    <name evidence="1" type="ORF">N783_10545</name>
</gene>
<evidence type="ECO:0000313" key="2">
    <source>
        <dbReference type="Proteomes" id="UP000030403"/>
    </source>
</evidence>
<dbReference type="Proteomes" id="UP000030403">
    <property type="component" value="Unassembled WGS sequence"/>
</dbReference>
<keyword evidence="2" id="KW-1185">Reference proteome</keyword>
<protein>
    <submittedName>
        <fullName evidence="1">Uncharacterized protein</fullName>
    </submittedName>
</protein>
<dbReference type="PROSITE" id="PS51257">
    <property type="entry name" value="PROKAR_LIPOPROTEIN"/>
    <property type="match status" value="1"/>
</dbReference>
<comment type="caution">
    <text evidence="1">The sequence shown here is derived from an EMBL/GenBank/DDBJ whole genome shotgun (WGS) entry which is preliminary data.</text>
</comment>
<name>A0A0A5HU30_9BACI</name>
<dbReference type="OrthoDB" id="2597072at2"/>
<dbReference type="RefSeq" id="WP_027446886.1">
    <property type="nucleotide sequence ID" value="NZ_AULJ01000043.1"/>
</dbReference>
<reference evidence="1 2" key="1">
    <citation type="submission" date="2013-08" db="EMBL/GenBank/DDBJ databases">
        <authorList>
            <person name="Huang J."/>
            <person name="Wang G."/>
        </authorList>
    </citation>
    <scope>NUCLEOTIDE SEQUENCE [LARGE SCALE GENOMIC DNA]</scope>
    <source>
        <strain evidence="1 2">BH030004</strain>
    </source>
</reference>
<proteinExistence type="predicted"/>
<evidence type="ECO:0000313" key="1">
    <source>
        <dbReference type="EMBL" id="KGX87152.1"/>
    </source>
</evidence>
<accession>A0A0A5HU30</accession>
<organism evidence="1 2">
    <name type="scientific">Pontibacillus marinus BH030004 = DSM 16465</name>
    <dbReference type="NCBI Taxonomy" id="1385511"/>
    <lineage>
        <taxon>Bacteria</taxon>
        <taxon>Bacillati</taxon>
        <taxon>Bacillota</taxon>
        <taxon>Bacilli</taxon>
        <taxon>Bacillales</taxon>
        <taxon>Bacillaceae</taxon>
        <taxon>Pontibacillus</taxon>
    </lineage>
</organism>
<sequence>MRKGVYIIILLLLMMGCSLNDEQETLKSEIKNSFPESIQVQKIHHIEVVRDGVLVFYSSLNNGLDAGFLRKKSSKWKWVMGAGTVRFGEEFNWIISNDKEIPLSYVYGFINNPDIEKLTIESTEEKKKVAKIVTLQNGQRVWFAFYEYGIDGRFDYVGLGENGEIVKEY</sequence>